<accession>A0ACC5XUS4</accession>
<dbReference type="Proteomes" id="UP000829447">
    <property type="component" value="Linkage Group LG28"/>
</dbReference>
<protein>
    <submittedName>
        <fullName evidence="1">Uncharacterized protein</fullName>
    </submittedName>
</protein>
<evidence type="ECO:0000313" key="2">
    <source>
        <dbReference type="Proteomes" id="UP000829447"/>
    </source>
</evidence>
<comment type="caution">
    <text evidence="1">The sequence shown here is derived from an EMBL/GenBank/DDBJ whole genome shotgun (WGS) entry which is preliminary data.</text>
</comment>
<evidence type="ECO:0000313" key="1">
    <source>
        <dbReference type="EMBL" id="MCI4394970.1"/>
    </source>
</evidence>
<proteinExistence type="predicted"/>
<organism evidence="1 2">
    <name type="scientific">Pangasianodon gigas</name>
    <name type="common">Mekong giant catfish</name>
    <name type="synonym">Pangasius gigas</name>
    <dbReference type="NCBI Taxonomy" id="30993"/>
    <lineage>
        <taxon>Eukaryota</taxon>
        <taxon>Metazoa</taxon>
        <taxon>Chordata</taxon>
        <taxon>Craniata</taxon>
        <taxon>Vertebrata</taxon>
        <taxon>Euteleostomi</taxon>
        <taxon>Actinopterygii</taxon>
        <taxon>Neopterygii</taxon>
        <taxon>Teleostei</taxon>
        <taxon>Ostariophysi</taxon>
        <taxon>Siluriformes</taxon>
        <taxon>Pangasiidae</taxon>
        <taxon>Pangasianodon</taxon>
    </lineage>
</organism>
<name>A0ACC5XUS4_PANGG</name>
<sequence length="281" mass="31892">MALKKAQKEHNLPEHSLLTECPTRWGSRQKMIQRILEQQRAISNILSADRKSRHLVPSWQDLDVLESINQALQPLQEFTDALSGESYVSVSYVKPVLHLMNTSILAAKEEDSDLTKSIKMKILDYMNTKYDNPATQELLDMTCLMDPRFKADYISSDKVSDIRARVMSEIEATVPKEQSLSNQDHQGMGPSDVTLKKAKKSLGSFFKTSPAPSSMEPSHTVEAELNSYMTSPTIDSEMDPLTWWQLHQVNVPHLSKLARKSMVTANQKSEHLPRFSVFIVF</sequence>
<gene>
    <name evidence="1" type="ORF">PGIGA_G00175000</name>
</gene>
<keyword evidence="2" id="KW-1185">Reference proteome</keyword>
<reference evidence="1 2" key="1">
    <citation type="journal article" date="2022" name="bioRxiv">
        <title>An ancient truncated duplication of the anti-Mullerian hormone receptor type 2 gene is a potential conserved master sex determinant in the Pangasiidae catfish family.</title>
        <authorList>
            <person name="Wen M."/>
            <person name="Pan Q."/>
            <person name="Jouanno E."/>
            <person name="Montfort J."/>
            <person name="Zahm M."/>
            <person name="Cabau C."/>
            <person name="Klopp C."/>
            <person name="Iampietro C."/>
            <person name="Roques C."/>
            <person name="Bouchez O."/>
            <person name="Castinel A."/>
            <person name="Donnadieu C."/>
            <person name="Parrinello H."/>
            <person name="Poncet C."/>
            <person name="Belmonte E."/>
            <person name="Gautier V."/>
            <person name="Avarre J.-C."/>
            <person name="Dugue R."/>
            <person name="Gustiano R."/>
            <person name="Ha T.T.T."/>
            <person name="Campet M."/>
            <person name="Sriphairoj K."/>
            <person name="Ribolli J."/>
            <person name="de Almeida F.L."/>
            <person name="Desvignes T."/>
            <person name="Postlethwait J.H."/>
            <person name="Bucao C.F."/>
            <person name="Robinson-Rechavi M."/>
            <person name="Bobe J."/>
            <person name="Herpin A."/>
            <person name="Guiguen Y."/>
        </authorList>
    </citation>
    <scope>NUCLEOTIDE SEQUENCE [LARGE SCALE GENOMIC DNA]</scope>
    <source>
        <strain evidence="1">YG-Dec2019</strain>
    </source>
</reference>
<dbReference type="EMBL" id="CM040481">
    <property type="protein sequence ID" value="MCI4394970.1"/>
    <property type="molecule type" value="Genomic_DNA"/>
</dbReference>